<comment type="caution">
    <text evidence="3">The sequence shown here is derived from an EMBL/GenBank/DDBJ whole genome shotgun (WGS) entry which is preliminary data.</text>
</comment>
<reference evidence="3 4" key="1">
    <citation type="submission" date="2020-11" db="EMBL/GenBank/DDBJ databases">
        <title>A novel isolate from a Black sea contaminated sediment with potential to produce alkanes: Plantactinospora alkalitolerans sp. nov.</title>
        <authorList>
            <person name="Carro L."/>
            <person name="Veyisoglu A."/>
            <person name="Guven K."/>
            <person name="Schumann P."/>
            <person name="Klenk H.-P."/>
            <person name="Sahin N."/>
        </authorList>
    </citation>
    <scope>NUCLEOTIDE SEQUENCE [LARGE SCALE GENOMIC DNA]</scope>
    <source>
        <strain evidence="3 4">S1510</strain>
    </source>
</reference>
<evidence type="ECO:0000313" key="3">
    <source>
        <dbReference type="EMBL" id="MBF9135360.1"/>
    </source>
</evidence>
<evidence type="ECO:0000256" key="1">
    <source>
        <dbReference type="SAM" id="MobiDB-lite"/>
    </source>
</evidence>
<dbReference type="Proteomes" id="UP000638560">
    <property type="component" value="Unassembled WGS sequence"/>
</dbReference>
<evidence type="ECO:0000313" key="4">
    <source>
        <dbReference type="Proteomes" id="UP000638560"/>
    </source>
</evidence>
<organism evidence="3 4">
    <name type="scientific">Plantactinospora alkalitolerans</name>
    <dbReference type="NCBI Taxonomy" id="2789879"/>
    <lineage>
        <taxon>Bacteria</taxon>
        <taxon>Bacillati</taxon>
        <taxon>Actinomycetota</taxon>
        <taxon>Actinomycetes</taxon>
        <taxon>Micromonosporales</taxon>
        <taxon>Micromonosporaceae</taxon>
        <taxon>Plantactinospora</taxon>
    </lineage>
</organism>
<accession>A0ABS0HAB7</accession>
<dbReference type="CDD" id="cd00093">
    <property type="entry name" value="HTH_XRE"/>
    <property type="match status" value="1"/>
</dbReference>
<proteinExistence type="predicted"/>
<gene>
    <name evidence="3" type="ORF">I0C86_41655</name>
</gene>
<dbReference type="InterPro" id="IPR010982">
    <property type="entry name" value="Lambda_DNA-bd_dom_sf"/>
</dbReference>
<feature type="region of interest" description="Disordered" evidence="1">
    <location>
        <begin position="1"/>
        <end position="26"/>
    </location>
</feature>
<keyword evidence="4" id="KW-1185">Reference proteome</keyword>
<dbReference type="Gene3D" id="1.10.260.40">
    <property type="entry name" value="lambda repressor-like DNA-binding domains"/>
    <property type="match status" value="1"/>
</dbReference>
<dbReference type="InterPro" id="IPR001387">
    <property type="entry name" value="Cro/C1-type_HTH"/>
</dbReference>
<dbReference type="Pfam" id="PF01381">
    <property type="entry name" value="HTH_3"/>
    <property type="match status" value="1"/>
</dbReference>
<dbReference type="SUPFAM" id="SSF47413">
    <property type="entry name" value="lambda repressor-like DNA-binding domains"/>
    <property type="match status" value="1"/>
</dbReference>
<dbReference type="PROSITE" id="PS50943">
    <property type="entry name" value="HTH_CROC1"/>
    <property type="match status" value="1"/>
</dbReference>
<name>A0ABS0HAB7_9ACTN</name>
<sequence>MTSPSDPRPTSAPGATGSRTGRAADPVEVRLGAAVQRLYRARLAAGLSQYALAARSGVAQPVISGLESGRQPPTLTTVIRLLEGLGIDEFTI</sequence>
<protein>
    <submittedName>
        <fullName evidence="3">Helix-turn-helix transcriptional regulator</fullName>
    </submittedName>
</protein>
<evidence type="ECO:0000259" key="2">
    <source>
        <dbReference type="PROSITE" id="PS50943"/>
    </source>
</evidence>
<feature type="domain" description="HTH cro/C1-type" evidence="2">
    <location>
        <begin position="38"/>
        <end position="90"/>
    </location>
</feature>
<dbReference type="EMBL" id="JADPUN010000422">
    <property type="protein sequence ID" value="MBF9135360.1"/>
    <property type="molecule type" value="Genomic_DNA"/>
</dbReference>
<dbReference type="SMART" id="SM00530">
    <property type="entry name" value="HTH_XRE"/>
    <property type="match status" value="1"/>
</dbReference>